<dbReference type="GO" id="GO:0004558">
    <property type="term" value="F:alpha-1,4-glucosidase activity"/>
    <property type="evidence" value="ECO:0007669"/>
    <property type="project" value="TreeGrafter"/>
</dbReference>
<organism evidence="1 2">
    <name type="scientific">Caerostris darwini</name>
    <dbReference type="NCBI Taxonomy" id="1538125"/>
    <lineage>
        <taxon>Eukaryota</taxon>
        <taxon>Metazoa</taxon>
        <taxon>Ecdysozoa</taxon>
        <taxon>Arthropoda</taxon>
        <taxon>Chelicerata</taxon>
        <taxon>Arachnida</taxon>
        <taxon>Araneae</taxon>
        <taxon>Araneomorphae</taxon>
        <taxon>Entelegynae</taxon>
        <taxon>Araneoidea</taxon>
        <taxon>Araneidae</taxon>
        <taxon>Caerostris</taxon>
    </lineage>
</organism>
<proteinExistence type="predicted"/>
<evidence type="ECO:0000313" key="2">
    <source>
        <dbReference type="Proteomes" id="UP001054837"/>
    </source>
</evidence>
<keyword evidence="2" id="KW-1185">Reference proteome</keyword>
<comment type="caution">
    <text evidence="1">The sequence shown here is derived from an EMBL/GenBank/DDBJ whole genome shotgun (WGS) entry which is preliminary data.</text>
</comment>
<reference evidence="1 2" key="1">
    <citation type="submission" date="2021-06" db="EMBL/GenBank/DDBJ databases">
        <title>Caerostris darwini draft genome.</title>
        <authorList>
            <person name="Kono N."/>
            <person name="Arakawa K."/>
        </authorList>
    </citation>
    <scope>NUCLEOTIDE SEQUENCE [LARGE SCALE GENOMIC DNA]</scope>
</reference>
<name>A0AAV4SAY4_9ARAC</name>
<dbReference type="PANTHER" id="PTHR22762">
    <property type="entry name" value="ALPHA-GLUCOSIDASE"/>
    <property type="match status" value="1"/>
</dbReference>
<dbReference type="InterPro" id="IPR013780">
    <property type="entry name" value="Glyco_hydro_b"/>
</dbReference>
<gene>
    <name evidence="1" type="primary">Gaa_3</name>
    <name evidence="1" type="ORF">CDAR_249701</name>
</gene>
<dbReference type="Gene3D" id="2.60.40.1180">
    <property type="entry name" value="Golgi alpha-mannosidase II"/>
    <property type="match status" value="1"/>
</dbReference>
<evidence type="ECO:0000313" key="1">
    <source>
        <dbReference type="EMBL" id="GIY30637.1"/>
    </source>
</evidence>
<protein>
    <submittedName>
        <fullName evidence="1">Lysosomal alpha-glucosidase</fullName>
    </submittedName>
</protein>
<dbReference type="Proteomes" id="UP001054837">
    <property type="component" value="Unassembled WGS sequence"/>
</dbReference>
<dbReference type="AlphaFoldDB" id="A0AAV4SAY4"/>
<dbReference type="EMBL" id="BPLQ01007522">
    <property type="protein sequence ID" value="GIY30637.1"/>
    <property type="molecule type" value="Genomic_DNA"/>
</dbReference>
<sequence>MVMKNSSKECLCASKAVEAVYPRKNPFSLICALDEDLQANGELFWDDGDSLDTYEKGNYTLVRFNATKNTFMSTVVHNGHDGSMDLSMMQISGIDKGPTKVTQSVKKDFKMDLFSHLKLTEIFDKVTSTDTSCIYVFSPPNSLAIGMQGVSLLSPLTATWM</sequence>
<accession>A0AAV4SAY4</accession>
<dbReference type="PANTHER" id="PTHR22762:SF133">
    <property type="entry name" value="P-TYPE DOMAIN-CONTAINING PROTEIN"/>
    <property type="match status" value="1"/>
</dbReference>